<gene>
    <name evidence="3" type="ORF">PANDA_014312</name>
</gene>
<proteinExistence type="predicted"/>
<dbReference type="SMART" id="SM00674">
    <property type="entry name" value="CENPB"/>
    <property type="match status" value="1"/>
</dbReference>
<dbReference type="SUPFAM" id="SSF46689">
    <property type="entry name" value="Homeodomain-like"/>
    <property type="match status" value="1"/>
</dbReference>
<accession>D2HQV9</accession>
<evidence type="ECO:0000256" key="1">
    <source>
        <dbReference type="ARBA" id="ARBA00023125"/>
    </source>
</evidence>
<dbReference type="InterPro" id="IPR006600">
    <property type="entry name" value="HTH_CenpB_DNA-bd_dom"/>
</dbReference>
<dbReference type="EMBL" id="GL193197">
    <property type="protein sequence ID" value="EFB15939.1"/>
    <property type="molecule type" value="Genomic_DNA"/>
</dbReference>
<dbReference type="InParanoid" id="D2HQV9"/>
<dbReference type="AlphaFoldDB" id="D2HQV9"/>
<keyword evidence="1" id="KW-0238">DNA-binding</keyword>
<sequence>AKKQGLLHTAVGQVVNGKQKLLKEVKSVTPVNTQIIGKTNSLVADMEKVSVIWLEDQASHNALLSQNLIQSKTITLFNSMKVENGEEAAEEKLEASRGWFMRFKER</sequence>
<evidence type="ECO:0000313" key="3">
    <source>
        <dbReference type="EMBL" id="EFB15939.1"/>
    </source>
</evidence>
<feature type="domain" description="HTH CENPB-type" evidence="2">
    <location>
        <begin position="34"/>
        <end position="106"/>
    </location>
</feature>
<dbReference type="InterPro" id="IPR009057">
    <property type="entry name" value="Homeodomain-like_sf"/>
</dbReference>
<organism evidence="3">
    <name type="scientific">Ailuropoda melanoleuca</name>
    <name type="common">Giant panda</name>
    <dbReference type="NCBI Taxonomy" id="9646"/>
    <lineage>
        <taxon>Eukaryota</taxon>
        <taxon>Metazoa</taxon>
        <taxon>Chordata</taxon>
        <taxon>Craniata</taxon>
        <taxon>Vertebrata</taxon>
        <taxon>Euteleostomi</taxon>
        <taxon>Mammalia</taxon>
        <taxon>Eutheria</taxon>
        <taxon>Laurasiatheria</taxon>
        <taxon>Carnivora</taxon>
        <taxon>Caniformia</taxon>
        <taxon>Ursidae</taxon>
        <taxon>Ailuropoda</taxon>
    </lineage>
</organism>
<reference evidence="3" key="1">
    <citation type="journal article" date="2010" name="Nature">
        <title>The sequence and de novo assembly of the giant panda genome.</title>
        <authorList>
            <person name="Li R."/>
            <person name="Fan W."/>
            <person name="Tian G."/>
            <person name="Zhu H."/>
            <person name="He L."/>
            <person name="Cai J."/>
            <person name="Huang Q."/>
            <person name="Cai Q."/>
            <person name="Li B."/>
            <person name="Bai Y."/>
            <person name="Zhang Z."/>
            <person name="Zhang Y."/>
            <person name="Wang W."/>
            <person name="Li J."/>
            <person name="Wei F."/>
            <person name="Li H."/>
            <person name="Jian M."/>
            <person name="Li J."/>
            <person name="Zhang Z."/>
            <person name="Nielsen R."/>
            <person name="Li D."/>
            <person name="Gu W."/>
            <person name="Yang Z."/>
            <person name="Xuan Z."/>
            <person name="Ryder O.A."/>
            <person name="Leung F.C."/>
            <person name="Zhou Y."/>
            <person name="Cao J."/>
            <person name="Sun X."/>
            <person name="Fu Y."/>
            <person name="Fang X."/>
            <person name="Guo X."/>
            <person name="Wang B."/>
            <person name="Hou R."/>
            <person name="Shen F."/>
            <person name="Mu B."/>
            <person name="Ni P."/>
            <person name="Lin R."/>
            <person name="Qian W."/>
            <person name="Wang G."/>
            <person name="Yu C."/>
            <person name="Nie W."/>
            <person name="Wang J."/>
            <person name="Wu Z."/>
            <person name="Liang H."/>
            <person name="Min J."/>
            <person name="Wu Q."/>
            <person name="Cheng S."/>
            <person name="Ruan J."/>
            <person name="Wang M."/>
            <person name="Shi Z."/>
            <person name="Wen M."/>
            <person name="Liu B."/>
            <person name="Ren X."/>
            <person name="Zheng H."/>
            <person name="Dong D."/>
            <person name="Cook K."/>
            <person name="Shan G."/>
            <person name="Zhang H."/>
            <person name="Kosiol C."/>
            <person name="Xie X."/>
            <person name="Lu Z."/>
            <person name="Zheng H."/>
            <person name="Li Y."/>
            <person name="Steiner C.C."/>
            <person name="Lam T.T."/>
            <person name="Lin S."/>
            <person name="Zhang Q."/>
            <person name="Li G."/>
            <person name="Tian J."/>
            <person name="Gong T."/>
            <person name="Liu H."/>
            <person name="Zhang D."/>
            <person name="Fang L."/>
            <person name="Ye C."/>
            <person name="Zhang J."/>
            <person name="Hu W."/>
            <person name="Xu A."/>
            <person name="Ren Y."/>
            <person name="Zhang G."/>
            <person name="Bruford M.W."/>
            <person name="Li Q."/>
            <person name="Ma L."/>
            <person name="Guo Y."/>
            <person name="An N."/>
            <person name="Hu Y."/>
            <person name="Zheng Y."/>
            <person name="Shi Y."/>
            <person name="Li Z."/>
            <person name="Liu Q."/>
            <person name="Chen Y."/>
            <person name="Zhao J."/>
            <person name="Qu N."/>
            <person name="Zhao S."/>
            <person name="Tian F."/>
            <person name="Wang X."/>
            <person name="Wang H."/>
            <person name="Xu L."/>
            <person name="Liu X."/>
            <person name="Vinar T."/>
            <person name="Wang Y."/>
            <person name="Lam T.W."/>
            <person name="Yiu S.M."/>
            <person name="Liu S."/>
            <person name="Zhang H."/>
            <person name="Li D."/>
            <person name="Huang Y."/>
            <person name="Wang X."/>
            <person name="Yang G."/>
            <person name="Jiang Z."/>
            <person name="Wang J."/>
            <person name="Qin N."/>
            <person name="Li L."/>
            <person name="Li J."/>
            <person name="Bolund L."/>
            <person name="Kristiansen K."/>
            <person name="Wong G.K."/>
            <person name="Olson M."/>
            <person name="Zhang X."/>
            <person name="Li S."/>
            <person name="Yang H."/>
            <person name="Wang J."/>
            <person name="Wang J."/>
        </authorList>
    </citation>
    <scope>NUCLEOTIDE SEQUENCE [LARGE SCALE GENOMIC DNA]</scope>
</reference>
<dbReference type="Gene3D" id="1.10.10.60">
    <property type="entry name" value="Homeodomain-like"/>
    <property type="match status" value="1"/>
</dbReference>
<dbReference type="GO" id="GO:0003677">
    <property type="term" value="F:DNA binding"/>
    <property type="evidence" value="ECO:0007669"/>
    <property type="project" value="UniProtKB-KW"/>
</dbReference>
<evidence type="ECO:0000259" key="2">
    <source>
        <dbReference type="PROSITE" id="PS51253"/>
    </source>
</evidence>
<name>D2HQV9_AILME</name>
<dbReference type="Pfam" id="PF03221">
    <property type="entry name" value="HTH_Tnp_Tc5"/>
    <property type="match status" value="1"/>
</dbReference>
<feature type="non-terminal residue" evidence="3">
    <location>
        <position position="106"/>
    </location>
</feature>
<dbReference type="PROSITE" id="PS51253">
    <property type="entry name" value="HTH_CENPB"/>
    <property type="match status" value="1"/>
</dbReference>
<feature type="non-terminal residue" evidence="3">
    <location>
        <position position="1"/>
    </location>
</feature>
<protein>
    <recommendedName>
        <fullName evidence="2">HTH CENPB-type domain-containing protein</fullName>
    </recommendedName>
</protein>